<dbReference type="Pfam" id="PF13328">
    <property type="entry name" value="HD_4"/>
    <property type="match status" value="1"/>
</dbReference>
<dbReference type="Gene3D" id="3.10.20.30">
    <property type="match status" value="1"/>
</dbReference>
<reference evidence="7" key="1">
    <citation type="submission" date="2021-02" db="EMBL/GenBank/DDBJ databases">
        <title>Genome-Resolved Metagenomics of a Microbial Community Performing Photosynthetic Biological Nutrient Removal.</title>
        <authorList>
            <person name="Mcdaniel E.A."/>
        </authorList>
    </citation>
    <scope>NUCLEOTIDE SEQUENCE</scope>
    <source>
        <strain evidence="7">UWPOB_OBS1</strain>
    </source>
</reference>
<dbReference type="PROSITE" id="PS51671">
    <property type="entry name" value="ACT"/>
    <property type="match status" value="1"/>
</dbReference>
<feature type="compositionally biased region" description="Basic and acidic residues" evidence="3">
    <location>
        <begin position="755"/>
        <end position="776"/>
    </location>
</feature>
<evidence type="ECO:0000256" key="2">
    <source>
        <dbReference type="RuleBase" id="RU003847"/>
    </source>
</evidence>
<dbReference type="CDD" id="cd05399">
    <property type="entry name" value="NT_Rel-Spo_like"/>
    <property type="match status" value="1"/>
</dbReference>
<dbReference type="CDD" id="cd04876">
    <property type="entry name" value="ACT_RelA-SpoT"/>
    <property type="match status" value="1"/>
</dbReference>
<evidence type="ECO:0000259" key="5">
    <source>
        <dbReference type="PROSITE" id="PS51831"/>
    </source>
</evidence>
<dbReference type="Pfam" id="PF02824">
    <property type="entry name" value="TGS"/>
    <property type="match status" value="1"/>
</dbReference>
<dbReference type="Gene3D" id="3.30.460.10">
    <property type="entry name" value="Beta Polymerase, domain 2"/>
    <property type="match status" value="1"/>
</dbReference>
<dbReference type="SUPFAM" id="SSF55021">
    <property type="entry name" value="ACT-like"/>
    <property type="match status" value="1"/>
</dbReference>
<dbReference type="SMART" id="SM00471">
    <property type="entry name" value="HDc"/>
    <property type="match status" value="1"/>
</dbReference>
<feature type="domain" description="ACT" evidence="4">
    <location>
        <begin position="653"/>
        <end position="728"/>
    </location>
</feature>
<comment type="caution">
    <text evidence="7">The sequence shown here is derived from an EMBL/GenBank/DDBJ whole genome shotgun (WGS) entry which is preliminary data.</text>
</comment>
<dbReference type="InterPro" id="IPR002912">
    <property type="entry name" value="ACT_dom"/>
</dbReference>
<dbReference type="GO" id="GO:0015969">
    <property type="term" value="P:guanosine tetraphosphate metabolic process"/>
    <property type="evidence" value="ECO:0007669"/>
    <property type="project" value="InterPro"/>
</dbReference>
<dbReference type="InterPro" id="IPR033655">
    <property type="entry name" value="TGS_RelA/SpoT"/>
</dbReference>
<dbReference type="FunFam" id="3.30.460.10:FF:000001">
    <property type="entry name" value="GTP pyrophosphokinase RelA"/>
    <property type="match status" value="1"/>
</dbReference>
<dbReference type="FunFam" id="1.10.3210.10:FF:000001">
    <property type="entry name" value="GTP pyrophosphokinase RelA"/>
    <property type="match status" value="1"/>
</dbReference>
<dbReference type="NCBIfam" id="TIGR00691">
    <property type="entry name" value="spoT_relA"/>
    <property type="match status" value="1"/>
</dbReference>
<organism evidence="7 8">
    <name type="scientific">Candidatus Obscuribacter phosphatis</name>
    <dbReference type="NCBI Taxonomy" id="1906157"/>
    <lineage>
        <taxon>Bacteria</taxon>
        <taxon>Bacillati</taxon>
        <taxon>Candidatus Melainabacteria</taxon>
        <taxon>Candidatus Obscuribacterales</taxon>
        <taxon>Candidatus Obscuribacteraceae</taxon>
        <taxon>Candidatus Obscuribacter</taxon>
    </lineage>
</organism>
<evidence type="ECO:0000313" key="8">
    <source>
        <dbReference type="Proteomes" id="UP000664277"/>
    </source>
</evidence>
<dbReference type="PANTHER" id="PTHR21262">
    <property type="entry name" value="GUANOSINE-3',5'-BIS DIPHOSPHATE 3'-PYROPHOSPHOHYDROLASE"/>
    <property type="match status" value="1"/>
</dbReference>
<gene>
    <name evidence="7" type="ORF">J0M35_14905</name>
</gene>
<dbReference type="Gene3D" id="3.30.70.260">
    <property type="match status" value="1"/>
</dbReference>
<evidence type="ECO:0000256" key="1">
    <source>
        <dbReference type="ARBA" id="ARBA00025704"/>
    </source>
</evidence>
<dbReference type="SUPFAM" id="SSF81301">
    <property type="entry name" value="Nucleotidyltransferase"/>
    <property type="match status" value="1"/>
</dbReference>
<dbReference type="InterPro" id="IPR045600">
    <property type="entry name" value="RelA/SpoT_AH_RIS"/>
</dbReference>
<evidence type="ECO:0000313" key="7">
    <source>
        <dbReference type="EMBL" id="MBN8661653.1"/>
    </source>
</evidence>
<evidence type="ECO:0000256" key="3">
    <source>
        <dbReference type="SAM" id="MobiDB-lite"/>
    </source>
</evidence>
<dbReference type="EMBL" id="JAFLCK010000023">
    <property type="protein sequence ID" value="MBN8661653.1"/>
    <property type="molecule type" value="Genomic_DNA"/>
</dbReference>
<name>A0A8J7PJN7_9BACT</name>
<feature type="domain" description="TGS" evidence="6">
    <location>
        <begin position="405"/>
        <end position="466"/>
    </location>
</feature>
<dbReference type="SUPFAM" id="SSF109604">
    <property type="entry name" value="HD-domain/PDEase-like"/>
    <property type="match status" value="1"/>
</dbReference>
<dbReference type="SMART" id="SM00954">
    <property type="entry name" value="RelA_SpoT"/>
    <property type="match status" value="1"/>
</dbReference>
<dbReference type="InterPro" id="IPR012676">
    <property type="entry name" value="TGS-like"/>
</dbReference>
<dbReference type="InterPro" id="IPR012675">
    <property type="entry name" value="Beta-grasp_dom_sf"/>
</dbReference>
<sequence length="776" mass="88139">MKELIGKPLFDILEKQDRPADALALVHKAYDFAYKAHDGQMRKSEDPYIIHPVEVACILAELNADTETICSSLLHDVLEDCDVKPKEMEEAFGPDIRRIVEGVTKLGKFSFSSKEERQAENFRKLLVAMAEDIRVVLVKLADRLHNMRTMEHMLPHKQAEKAKETLEIYAPLANRFGLGRMKWELEDLGLRYLHPDEYREIERLVADTRAERELLLEEVVQKLRVELDGRAIKADIFGRPKHLFGIWKKMKQQQKSFHELYDVLAVRVIIESNPDKNFCELEADPDTQKCYEVMGTVHAIFRPIPGRFKDYIAMPKFNSYQSLHTAVIGPKGKPVEIQIRTRRMHHIAEYGIAAHWAYKEAGEAVKADSSADKKLAWLRQLVDWQQDLKDASEYLEEVKMDLFADEVFVFSPRGDVIDLPSGSCPIDFAYRIHTDIGHRCIGARINDRIVPLNSVMKNGDIVEIITSKTAQPKMDWLNFANTHGAKNRIRQWFKKHHREEHIQQGRQMLEAELGRNTLEEFLKSDKLKEVGKRLNIADANDILAAVGYGDLSINQVVNRIREVDQAEKIQKKGYAIPTPQESKPSNISSLGGLLHHLAKCCQPVPGEPIVGVVTRGSGIAVHRIDCNNLLKIEESRRMAVDWSKDRNANYPAGLQVECLDRVGIAGDILKKVSDHKVNLRDLRVETHRDKKTATIFLLLDVNDIDQLARVSQAISQISDVIRVFRRDHRRRNVSGNGNGNSNGNSNGNGNGNSNSEKKAGSKAKAGERSRKRKASE</sequence>
<dbReference type="InterPro" id="IPR045865">
    <property type="entry name" value="ACT-like_dom_sf"/>
</dbReference>
<dbReference type="InterPro" id="IPR007685">
    <property type="entry name" value="RelA_SpoT"/>
</dbReference>
<dbReference type="Pfam" id="PF13291">
    <property type="entry name" value="ACT_4"/>
    <property type="match status" value="1"/>
</dbReference>
<dbReference type="InterPro" id="IPR043519">
    <property type="entry name" value="NT_sf"/>
</dbReference>
<dbReference type="InterPro" id="IPR004095">
    <property type="entry name" value="TGS"/>
</dbReference>
<protein>
    <submittedName>
        <fullName evidence="7">Bifunctional (P)ppGpp synthetase/guanosine-3',5'-bis(Diphosphate) 3'-pyrophosphohydrolase</fullName>
    </submittedName>
</protein>
<feature type="region of interest" description="Disordered" evidence="3">
    <location>
        <begin position="728"/>
        <end position="776"/>
    </location>
</feature>
<dbReference type="AlphaFoldDB" id="A0A8J7PJN7"/>
<dbReference type="InterPro" id="IPR003607">
    <property type="entry name" value="HD/PDEase_dom"/>
</dbReference>
<dbReference type="Gene3D" id="1.10.3210.10">
    <property type="entry name" value="Hypothetical protein af1432"/>
    <property type="match status" value="1"/>
</dbReference>
<comment type="similarity">
    <text evidence="2">Belongs to the relA/spoT family.</text>
</comment>
<dbReference type="PROSITE" id="PS51831">
    <property type="entry name" value="HD"/>
    <property type="match status" value="1"/>
</dbReference>
<evidence type="ECO:0000259" key="6">
    <source>
        <dbReference type="PROSITE" id="PS51880"/>
    </source>
</evidence>
<comment type="pathway">
    <text evidence="1">Purine metabolism.</text>
</comment>
<dbReference type="InterPro" id="IPR004811">
    <property type="entry name" value="RelA/Spo_fam"/>
</dbReference>
<feature type="domain" description="HD" evidence="5">
    <location>
        <begin position="48"/>
        <end position="147"/>
    </location>
</feature>
<dbReference type="FunFam" id="3.10.20.30:FF:000002">
    <property type="entry name" value="GTP pyrophosphokinase (RelA/SpoT)"/>
    <property type="match status" value="1"/>
</dbReference>
<proteinExistence type="inferred from homology"/>
<dbReference type="InterPro" id="IPR006674">
    <property type="entry name" value="HD_domain"/>
</dbReference>
<dbReference type="Proteomes" id="UP000664277">
    <property type="component" value="Unassembled WGS sequence"/>
</dbReference>
<dbReference type="PANTHER" id="PTHR21262:SF31">
    <property type="entry name" value="GTP PYROPHOSPHOKINASE"/>
    <property type="match status" value="1"/>
</dbReference>
<comment type="function">
    <text evidence="2">In eubacteria ppGpp (guanosine 3'-diphosphate 5'-diphosphate) is a mediator of the stringent response that coordinates a variety of cellular activities in response to changes in nutritional abundance.</text>
</comment>
<dbReference type="CDD" id="cd00077">
    <property type="entry name" value="HDc"/>
    <property type="match status" value="1"/>
</dbReference>
<dbReference type="SUPFAM" id="SSF81271">
    <property type="entry name" value="TGS-like"/>
    <property type="match status" value="1"/>
</dbReference>
<dbReference type="Pfam" id="PF19296">
    <property type="entry name" value="RelA_AH_RIS"/>
    <property type="match status" value="1"/>
</dbReference>
<dbReference type="CDD" id="cd01668">
    <property type="entry name" value="TGS_RSH"/>
    <property type="match status" value="1"/>
</dbReference>
<evidence type="ECO:0000259" key="4">
    <source>
        <dbReference type="PROSITE" id="PS51671"/>
    </source>
</evidence>
<feature type="compositionally biased region" description="Gly residues" evidence="3">
    <location>
        <begin position="736"/>
        <end position="750"/>
    </location>
</feature>
<dbReference type="PROSITE" id="PS51880">
    <property type="entry name" value="TGS"/>
    <property type="match status" value="1"/>
</dbReference>
<accession>A0A8J7PJN7</accession>
<dbReference type="Pfam" id="PF04607">
    <property type="entry name" value="RelA_SpoT"/>
    <property type="match status" value="1"/>
</dbReference>
<dbReference type="GO" id="GO:0005886">
    <property type="term" value="C:plasma membrane"/>
    <property type="evidence" value="ECO:0007669"/>
    <property type="project" value="TreeGrafter"/>
</dbReference>